<feature type="signal peptide" evidence="2">
    <location>
        <begin position="1"/>
        <end position="19"/>
    </location>
</feature>
<keyword evidence="2" id="KW-0732">Signal</keyword>
<feature type="region of interest" description="Disordered" evidence="1">
    <location>
        <begin position="24"/>
        <end position="49"/>
    </location>
</feature>
<proteinExistence type="evidence at transcript level"/>
<name>A0A0K8R451_IXORI</name>
<dbReference type="EMBL" id="GADI01007977">
    <property type="protein sequence ID" value="JAA65831.1"/>
    <property type="molecule type" value="mRNA"/>
</dbReference>
<organism evidence="3">
    <name type="scientific">Ixodes ricinus</name>
    <name type="common">Common tick</name>
    <name type="synonym">Acarus ricinus</name>
    <dbReference type="NCBI Taxonomy" id="34613"/>
    <lineage>
        <taxon>Eukaryota</taxon>
        <taxon>Metazoa</taxon>
        <taxon>Ecdysozoa</taxon>
        <taxon>Arthropoda</taxon>
        <taxon>Chelicerata</taxon>
        <taxon>Arachnida</taxon>
        <taxon>Acari</taxon>
        <taxon>Parasitiformes</taxon>
        <taxon>Ixodida</taxon>
        <taxon>Ixodoidea</taxon>
        <taxon>Ixodidae</taxon>
        <taxon>Ixodinae</taxon>
        <taxon>Ixodes</taxon>
    </lineage>
</organism>
<dbReference type="AlphaFoldDB" id="A0A0K8R451"/>
<sequence length="121" mass="12869">MISTRVLLVFAALALTCIAVDSAADKKQPQSNEPGNCGPVSSESFDRLGGDAIERKNHPAVGLGNICKIRFHKDDNKTKCIGYAPRRIGPSCTFCCACRNGTGIVGYNRTPAPKQTICGRG</sequence>
<protein>
    <submittedName>
        <fullName evidence="3">Putative ixostatin</fullName>
    </submittedName>
</protein>
<accession>A0A0K8R451</accession>
<reference evidence="3" key="1">
    <citation type="submission" date="2012-12" db="EMBL/GenBank/DDBJ databases">
        <title>Identification and characterization of a phenylalanine ammonia-lyase gene family in Isatis indigotica Fort.</title>
        <authorList>
            <person name="Liu Q."/>
            <person name="Chen J."/>
            <person name="Zhou X."/>
            <person name="Di P."/>
            <person name="Xiao Y."/>
            <person name="Xuan H."/>
            <person name="Zhang L."/>
            <person name="Chen W."/>
        </authorList>
    </citation>
    <scope>NUCLEOTIDE SEQUENCE</scope>
    <source>
        <tissue evidence="3">Salivary gland</tissue>
    </source>
</reference>
<feature type="chain" id="PRO_5005516089" evidence="2">
    <location>
        <begin position="20"/>
        <end position="121"/>
    </location>
</feature>
<evidence type="ECO:0000313" key="3">
    <source>
        <dbReference type="EMBL" id="JAA65831.1"/>
    </source>
</evidence>
<evidence type="ECO:0000256" key="1">
    <source>
        <dbReference type="SAM" id="MobiDB-lite"/>
    </source>
</evidence>
<evidence type="ECO:0000256" key="2">
    <source>
        <dbReference type="SAM" id="SignalP"/>
    </source>
</evidence>
<feature type="compositionally biased region" description="Polar residues" evidence="1">
    <location>
        <begin position="29"/>
        <end position="43"/>
    </location>
</feature>